<reference evidence="2" key="1">
    <citation type="journal article" date="2020" name="G3 (Bethesda)">
        <title>High-Quality Assemblies for Three Invasive Social Wasps from the &lt;i&gt;Vespula&lt;/i&gt; Genus.</title>
        <authorList>
            <person name="Harrop T.W.R."/>
            <person name="Guhlin J."/>
            <person name="McLaughlin G.M."/>
            <person name="Permina E."/>
            <person name="Stockwell P."/>
            <person name="Gilligan J."/>
            <person name="Le Lec M.F."/>
            <person name="Gruber M.A.M."/>
            <person name="Quinn O."/>
            <person name="Lovegrove M."/>
            <person name="Duncan E.J."/>
            <person name="Remnant E.J."/>
            <person name="Van Eeckhoven J."/>
            <person name="Graham B."/>
            <person name="Knapp R.A."/>
            <person name="Langford K.W."/>
            <person name="Kronenberg Z."/>
            <person name="Press M.O."/>
            <person name="Eacker S.M."/>
            <person name="Wilson-Rankin E.E."/>
            <person name="Purcell J."/>
            <person name="Lester P.J."/>
            <person name="Dearden P.K."/>
        </authorList>
    </citation>
    <scope>NUCLEOTIDE SEQUENCE</scope>
    <source>
        <strain evidence="2">Volc-1</strain>
    </source>
</reference>
<feature type="region of interest" description="Disordered" evidence="1">
    <location>
        <begin position="83"/>
        <end position="116"/>
    </location>
</feature>
<protein>
    <submittedName>
        <fullName evidence="2">Uncharacterized protein</fullName>
    </submittedName>
</protein>
<accession>A0A834KHI9</accession>
<sequence>MERRKGLYSRRKHRLDVVCTRTSLFGVVYEALEGAGRGGKAEGGEGGGGANRANTEPVNSSNICTWPDPRTLSRTRTVFYENKENQLLDEKPTRRQLHQHQQQHQQQQQRRRLLRV</sequence>
<evidence type="ECO:0000313" key="3">
    <source>
        <dbReference type="Proteomes" id="UP000600918"/>
    </source>
</evidence>
<name>A0A834KHI9_VESPE</name>
<gene>
    <name evidence="2" type="ORF">H0235_014421</name>
</gene>
<feature type="region of interest" description="Disordered" evidence="1">
    <location>
        <begin position="35"/>
        <end position="67"/>
    </location>
</feature>
<evidence type="ECO:0000256" key="1">
    <source>
        <dbReference type="SAM" id="MobiDB-lite"/>
    </source>
</evidence>
<organism evidence="2 3">
    <name type="scientific">Vespula pensylvanica</name>
    <name type="common">Western yellow jacket</name>
    <name type="synonym">Wasp</name>
    <dbReference type="NCBI Taxonomy" id="30213"/>
    <lineage>
        <taxon>Eukaryota</taxon>
        <taxon>Metazoa</taxon>
        <taxon>Ecdysozoa</taxon>
        <taxon>Arthropoda</taxon>
        <taxon>Hexapoda</taxon>
        <taxon>Insecta</taxon>
        <taxon>Pterygota</taxon>
        <taxon>Neoptera</taxon>
        <taxon>Endopterygota</taxon>
        <taxon>Hymenoptera</taxon>
        <taxon>Apocrita</taxon>
        <taxon>Aculeata</taxon>
        <taxon>Vespoidea</taxon>
        <taxon>Vespidae</taxon>
        <taxon>Vespinae</taxon>
        <taxon>Vespula</taxon>
    </lineage>
</organism>
<feature type="compositionally biased region" description="Polar residues" evidence="1">
    <location>
        <begin position="52"/>
        <end position="64"/>
    </location>
</feature>
<feature type="compositionally biased region" description="Basic and acidic residues" evidence="1">
    <location>
        <begin position="83"/>
        <end position="93"/>
    </location>
</feature>
<dbReference type="Proteomes" id="UP000600918">
    <property type="component" value="Unassembled WGS sequence"/>
</dbReference>
<dbReference type="EMBL" id="JACSDY010000015">
    <property type="protein sequence ID" value="KAF7406765.1"/>
    <property type="molecule type" value="Genomic_DNA"/>
</dbReference>
<keyword evidence="3" id="KW-1185">Reference proteome</keyword>
<evidence type="ECO:0000313" key="2">
    <source>
        <dbReference type="EMBL" id="KAF7406765.1"/>
    </source>
</evidence>
<feature type="compositionally biased region" description="Low complexity" evidence="1">
    <location>
        <begin position="99"/>
        <end position="108"/>
    </location>
</feature>
<comment type="caution">
    <text evidence="2">The sequence shown here is derived from an EMBL/GenBank/DDBJ whole genome shotgun (WGS) entry which is preliminary data.</text>
</comment>
<proteinExistence type="predicted"/>
<dbReference type="AlphaFoldDB" id="A0A834KHI9"/>